<dbReference type="InterPro" id="IPR052025">
    <property type="entry name" value="Xyloglucanase_GH74"/>
</dbReference>
<dbReference type="SUPFAM" id="SSF110296">
    <property type="entry name" value="Oligoxyloglucan reducing end-specific cellobiohydrolase"/>
    <property type="match status" value="1"/>
</dbReference>
<dbReference type="PANTHER" id="PTHR43739">
    <property type="entry name" value="XYLOGLUCANASE (EUROFUNG)"/>
    <property type="match status" value="1"/>
</dbReference>
<reference evidence="3" key="1">
    <citation type="submission" date="2019-03" db="EMBL/GenBank/DDBJ databases">
        <title>Lake Tanganyika Metagenome-Assembled Genomes (MAGs).</title>
        <authorList>
            <person name="Tran P."/>
        </authorList>
    </citation>
    <scope>NUCLEOTIDE SEQUENCE</scope>
    <source>
        <strain evidence="3">K_DeepCast_65m_m2_066</strain>
    </source>
</reference>
<dbReference type="EMBL" id="VGLS01000326">
    <property type="protein sequence ID" value="MBM3224438.1"/>
    <property type="molecule type" value="Genomic_DNA"/>
</dbReference>
<dbReference type="InterPro" id="IPR015943">
    <property type="entry name" value="WD40/YVTN_repeat-like_dom_sf"/>
</dbReference>
<organism evidence="3 4">
    <name type="scientific">Tectimicrobiota bacterium</name>
    <dbReference type="NCBI Taxonomy" id="2528274"/>
    <lineage>
        <taxon>Bacteria</taxon>
        <taxon>Pseudomonadati</taxon>
        <taxon>Nitrospinota/Tectimicrobiota group</taxon>
        <taxon>Candidatus Tectimicrobiota</taxon>
    </lineage>
</organism>
<dbReference type="CDD" id="cd15482">
    <property type="entry name" value="Sialidase_non-viral"/>
    <property type="match status" value="1"/>
</dbReference>
<dbReference type="Gene3D" id="2.130.10.10">
    <property type="entry name" value="YVTN repeat-like/Quinoprotein amine dehydrogenase"/>
    <property type="match status" value="1"/>
</dbReference>
<feature type="non-terminal residue" evidence="3">
    <location>
        <position position="1"/>
    </location>
</feature>
<protein>
    <recommendedName>
        <fullName evidence="2">Sortilin N-terminal domain-containing protein</fullName>
    </recommendedName>
</protein>
<name>A0A937W1G0_UNCTE</name>
<dbReference type="PANTHER" id="PTHR43739:SF5">
    <property type="entry name" value="EXO-ALPHA-SIALIDASE"/>
    <property type="match status" value="1"/>
</dbReference>
<evidence type="ECO:0000256" key="1">
    <source>
        <dbReference type="ARBA" id="ARBA00022737"/>
    </source>
</evidence>
<gene>
    <name evidence="3" type="ORF">FJZ47_11635</name>
</gene>
<dbReference type="Pfam" id="PF15902">
    <property type="entry name" value="Sortilin-Vps10"/>
    <property type="match status" value="1"/>
</dbReference>
<comment type="caution">
    <text evidence="3">The sequence shown here is derived from an EMBL/GenBank/DDBJ whole genome shotgun (WGS) entry which is preliminary data.</text>
</comment>
<accession>A0A937W1G0</accession>
<evidence type="ECO:0000259" key="2">
    <source>
        <dbReference type="Pfam" id="PF15902"/>
    </source>
</evidence>
<dbReference type="Proteomes" id="UP000712673">
    <property type="component" value="Unassembled WGS sequence"/>
</dbReference>
<evidence type="ECO:0000313" key="4">
    <source>
        <dbReference type="Proteomes" id="UP000712673"/>
    </source>
</evidence>
<proteinExistence type="predicted"/>
<keyword evidence="1" id="KW-0677">Repeat</keyword>
<evidence type="ECO:0000313" key="3">
    <source>
        <dbReference type="EMBL" id="MBM3224438.1"/>
    </source>
</evidence>
<dbReference type="GO" id="GO:0010411">
    <property type="term" value="P:xyloglucan metabolic process"/>
    <property type="evidence" value="ECO:0007669"/>
    <property type="project" value="TreeGrafter"/>
</dbReference>
<dbReference type="InterPro" id="IPR031778">
    <property type="entry name" value="Sortilin_N"/>
</dbReference>
<dbReference type="AlphaFoldDB" id="A0A937W1G0"/>
<feature type="domain" description="Sortilin N-terminal" evidence="2">
    <location>
        <begin position="23"/>
        <end position="139"/>
    </location>
</feature>
<sequence length="150" mass="16803">NPDVHSVAVAEGPPKTVFVVVNNEVYTSTDDGMTWNSLHIRQTFPWSYPRNIMVQPDDPKTIFLTIGDSTPGRIGTVMRSKDVGKTWESVNLPVPPNSAMWAVHARPDNPKVMVAGSRYGYVYRSDDGGDTWRKFWRELSEVNSVLALPI</sequence>